<dbReference type="OrthoDB" id="348678at2759"/>
<feature type="domain" description="Sphingomyelin phosphodiesterase C-terminal" evidence="8">
    <location>
        <begin position="355"/>
        <end position="415"/>
    </location>
</feature>
<evidence type="ECO:0000313" key="9">
    <source>
        <dbReference type="EMBL" id="KAG2233788.1"/>
    </source>
</evidence>
<dbReference type="GO" id="GO:0005615">
    <property type="term" value="C:extracellular space"/>
    <property type="evidence" value="ECO:0007669"/>
    <property type="project" value="TreeGrafter"/>
</dbReference>
<protein>
    <recommendedName>
        <fullName evidence="11">Endopolyphosphatase</fullName>
    </recommendedName>
</protein>
<evidence type="ECO:0000256" key="5">
    <source>
        <dbReference type="ARBA" id="ARBA00023180"/>
    </source>
</evidence>
<name>A0A8H7STD0_9FUNG</name>
<reference evidence="9" key="1">
    <citation type="submission" date="2021-01" db="EMBL/GenBank/DDBJ databases">
        <title>Metabolic potential, ecology and presence of endohyphal bacteria is reflected in genomic diversity of Mucoromycotina.</title>
        <authorList>
            <person name="Muszewska A."/>
            <person name="Okrasinska A."/>
            <person name="Steczkiewicz K."/>
            <person name="Drgas O."/>
            <person name="Orlowska M."/>
            <person name="Perlinska-Lenart U."/>
            <person name="Aleksandrzak-Piekarczyk T."/>
            <person name="Szatraj K."/>
            <person name="Zielenkiewicz U."/>
            <person name="Pilsyk S."/>
            <person name="Malc E."/>
            <person name="Mieczkowski P."/>
            <person name="Kruszewska J.S."/>
            <person name="Biernat P."/>
            <person name="Pawlowska J."/>
        </authorList>
    </citation>
    <scope>NUCLEOTIDE SEQUENCE</scope>
    <source>
        <strain evidence="9">WA0000018081</strain>
    </source>
</reference>
<feature type="chain" id="PRO_5034349129" description="Endopolyphosphatase" evidence="6">
    <location>
        <begin position="25"/>
        <end position="442"/>
    </location>
</feature>
<evidence type="ECO:0000313" key="10">
    <source>
        <dbReference type="Proteomes" id="UP000613177"/>
    </source>
</evidence>
<feature type="domain" description="Calcineurin-like phosphoesterase" evidence="7">
    <location>
        <begin position="43"/>
        <end position="300"/>
    </location>
</feature>
<evidence type="ECO:0000256" key="1">
    <source>
        <dbReference type="ARBA" id="ARBA00004613"/>
    </source>
</evidence>
<evidence type="ECO:0008006" key="11">
    <source>
        <dbReference type="Google" id="ProtNLM"/>
    </source>
</evidence>
<keyword evidence="4" id="KW-0378">Hydrolase</keyword>
<keyword evidence="5" id="KW-0325">Glycoprotein</keyword>
<sequence>MGWIQSLTCITTCVLLLQQSVVDAVPMNEPRALVERGTNLTGKFLHITDIHLDPKYLEGADPDTYCHRIKKNKKDKDTGKYGALGTRCDSPTALVQATFNFLKKEIKDIDFILYTGDTVRHDRDDDLPVTKNDVLNGHKSVMKYFRSAYNIKNIPYVPTIGNNDGFNHNDVVKNDKIFSTLKSIWKPLDLNLTSSFTSGGYYVQDVVPNKLSIINLNSMYFFKKNDEISDCSSSTSPGAIQMKWLERNLKFYQKKNNNHQVYLMGHVPPIDDDGSKLYKSKCYSQYLNLLGKYGSVISGHFTGHTNNDNLNAVIPEGKGKFTYMAADDKEASGVKASLAKTYVGLFNAPSIIPVHNPALRVYTYDTQGKDYPFGTIRDWEQYYVDLKKANKKGTVKYQLEYRASELYNVDHFDGPGIGQAISHIAKNKSARKLYKEYANVSA</sequence>
<gene>
    <name evidence="9" type="ORF">INT48_005941</name>
</gene>
<feature type="signal peptide" evidence="6">
    <location>
        <begin position="1"/>
        <end position="24"/>
    </location>
</feature>
<dbReference type="InterPro" id="IPR045473">
    <property type="entry name" value="ASM_C"/>
</dbReference>
<dbReference type="SUPFAM" id="SSF56300">
    <property type="entry name" value="Metallo-dependent phosphatases"/>
    <property type="match status" value="1"/>
</dbReference>
<evidence type="ECO:0000259" key="7">
    <source>
        <dbReference type="Pfam" id="PF00149"/>
    </source>
</evidence>
<organism evidence="9 10">
    <name type="scientific">Thamnidium elegans</name>
    <dbReference type="NCBI Taxonomy" id="101142"/>
    <lineage>
        <taxon>Eukaryota</taxon>
        <taxon>Fungi</taxon>
        <taxon>Fungi incertae sedis</taxon>
        <taxon>Mucoromycota</taxon>
        <taxon>Mucoromycotina</taxon>
        <taxon>Mucoromycetes</taxon>
        <taxon>Mucorales</taxon>
        <taxon>Mucorineae</taxon>
        <taxon>Mucoraceae</taxon>
        <taxon>Thamnidium</taxon>
    </lineage>
</organism>
<dbReference type="PANTHER" id="PTHR10340">
    <property type="entry name" value="SPHINGOMYELIN PHOSPHODIESTERASE"/>
    <property type="match status" value="1"/>
</dbReference>
<dbReference type="AlphaFoldDB" id="A0A8H7STD0"/>
<dbReference type="EMBL" id="JAEPRE010000069">
    <property type="protein sequence ID" value="KAG2233788.1"/>
    <property type="molecule type" value="Genomic_DNA"/>
</dbReference>
<proteinExistence type="inferred from homology"/>
<keyword evidence="6" id="KW-0732">Signal</keyword>
<dbReference type="GO" id="GO:0000298">
    <property type="term" value="F:endopolyphosphatase activity"/>
    <property type="evidence" value="ECO:0007669"/>
    <property type="project" value="TreeGrafter"/>
</dbReference>
<keyword evidence="10" id="KW-1185">Reference proteome</keyword>
<comment type="subcellular location">
    <subcellularLocation>
        <location evidence="1">Secreted</location>
    </subcellularLocation>
</comment>
<dbReference type="InterPro" id="IPR004843">
    <property type="entry name" value="Calcineurin-like_PHP"/>
</dbReference>
<evidence type="ECO:0000256" key="6">
    <source>
        <dbReference type="SAM" id="SignalP"/>
    </source>
</evidence>
<accession>A0A8H7STD0</accession>
<keyword evidence="3" id="KW-0964">Secreted</keyword>
<dbReference type="PANTHER" id="PTHR10340:SF55">
    <property type="entry name" value="ENDOPOLYPHOSPHATASE"/>
    <property type="match status" value="1"/>
</dbReference>
<dbReference type="GO" id="GO:0006798">
    <property type="term" value="P:polyphosphate catabolic process"/>
    <property type="evidence" value="ECO:0007669"/>
    <property type="project" value="TreeGrafter"/>
</dbReference>
<dbReference type="Pfam" id="PF19272">
    <property type="entry name" value="ASMase_C"/>
    <property type="match status" value="1"/>
</dbReference>
<dbReference type="GO" id="GO:0000324">
    <property type="term" value="C:fungal-type vacuole"/>
    <property type="evidence" value="ECO:0007669"/>
    <property type="project" value="TreeGrafter"/>
</dbReference>
<dbReference type="Gene3D" id="3.60.21.10">
    <property type="match status" value="1"/>
</dbReference>
<evidence type="ECO:0000256" key="3">
    <source>
        <dbReference type="ARBA" id="ARBA00022525"/>
    </source>
</evidence>
<dbReference type="Pfam" id="PF00149">
    <property type="entry name" value="Metallophos"/>
    <property type="match status" value="1"/>
</dbReference>
<dbReference type="InterPro" id="IPR029052">
    <property type="entry name" value="Metallo-depent_PP-like"/>
</dbReference>
<evidence type="ECO:0000259" key="8">
    <source>
        <dbReference type="Pfam" id="PF19272"/>
    </source>
</evidence>
<evidence type="ECO:0000256" key="2">
    <source>
        <dbReference type="ARBA" id="ARBA00008234"/>
    </source>
</evidence>
<evidence type="ECO:0000256" key="4">
    <source>
        <dbReference type="ARBA" id="ARBA00022801"/>
    </source>
</evidence>
<comment type="similarity">
    <text evidence="2">Belongs to the acid sphingomyelinase family.</text>
</comment>
<dbReference type="GO" id="GO:0008081">
    <property type="term" value="F:phosphoric diester hydrolase activity"/>
    <property type="evidence" value="ECO:0007669"/>
    <property type="project" value="TreeGrafter"/>
</dbReference>
<dbReference type="GO" id="GO:0004309">
    <property type="term" value="F:exopolyphosphatase activity"/>
    <property type="evidence" value="ECO:0007669"/>
    <property type="project" value="TreeGrafter"/>
</dbReference>
<dbReference type="Proteomes" id="UP000613177">
    <property type="component" value="Unassembled WGS sequence"/>
</dbReference>
<comment type="caution">
    <text evidence="9">The sequence shown here is derived from an EMBL/GenBank/DDBJ whole genome shotgun (WGS) entry which is preliminary data.</text>
</comment>